<keyword evidence="3" id="KW-1185">Reference proteome</keyword>
<dbReference type="PANTHER" id="PTHR30006:SF25">
    <property type="entry name" value="PHOSPHOGLYCERATE TRANSPORT REGULATORY PROTEIN PGTC"/>
    <property type="match status" value="1"/>
</dbReference>
<dbReference type="EMBL" id="RRZD01000005">
    <property type="protein sequence ID" value="MBE0399807.1"/>
    <property type="molecule type" value="Genomic_DNA"/>
</dbReference>
<proteinExistence type="predicted"/>
<dbReference type="SUPFAM" id="SSF53850">
    <property type="entry name" value="Periplasmic binding protein-like II"/>
    <property type="match status" value="1"/>
</dbReference>
<evidence type="ECO:0000256" key="1">
    <source>
        <dbReference type="ARBA" id="ARBA00022729"/>
    </source>
</evidence>
<dbReference type="Pfam" id="PF13343">
    <property type="entry name" value="SBP_bac_6"/>
    <property type="match status" value="1"/>
</dbReference>
<dbReference type="Proteomes" id="UP001645039">
    <property type="component" value="Unassembled WGS sequence"/>
</dbReference>
<protein>
    <submittedName>
        <fullName evidence="2">Substrate-binding domain-containing protein</fullName>
    </submittedName>
</protein>
<gene>
    <name evidence="2" type="ORF">EI168_06730</name>
</gene>
<dbReference type="PANTHER" id="PTHR30006">
    <property type="entry name" value="THIAMINE-BINDING PERIPLASMIC PROTEIN-RELATED"/>
    <property type="match status" value="1"/>
</dbReference>
<accession>A0ABR9F008</accession>
<evidence type="ECO:0000313" key="2">
    <source>
        <dbReference type="EMBL" id="MBE0399807.1"/>
    </source>
</evidence>
<evidence type="ECO:0000313" key="3">
    <source>
        <dbReference type="Proteomes" id="UP001645039"/>
    </source>
</evidence>
<keyword evidence="1" id="KW-0732">Signal</keyword>
<dbReference type="Gene3D" id="3.40.190.10">
    <property type="entry name" value="Periplasmic binding protein-like II"/>
    <property type="match status" value="2"/>
</dbReference>
<comment type="caution">
    <text evidence="2">The sequence shown here is derived from an EMBL/GenBank/DDBJ whole genome shotgun (WGS) entry which is preliminary data.</text>
</comment>
<name>A0ABR9F008_9GAMM</name>
<dbReference type="RefSeq" id="WP_096282106.1">
    <property type="nucleotide sequence ID" value="NZ_CBCSBM010000002.1"/>
</dbReference>
<organism evidence="2 3">
    <name type="scientific">Halomonas casei</name>
    <dbReference type="NCBI Taxonomy" id="2742613"/>
    <lineage>
        <taxon>Bacteria</taxon>
        <taxon>Pseudomonadati</taxon>
        <taxon>Pseudomonadota</taxon>
        <taxon>Gammaproteobacteria</taxon>
        <taxon>Oceanospirillales</taxon>
        <taxon>Halomonadaceae</taxon>
        <taxon>Halomonas</taxon>
    </lineage>
</organism>
<reference evidence="2 3" key="1">
    <citation type="submission" date="2020-07" db="EMBL/GenBank/DDBJ databases">
        <title>Halophilic bacteria isolated from french cheeses.</title>
        <authorList>
            <person name="Kothe C.I."/>
            <person name="Farah-Kraiem B."/>
            <person name="Renault P."/>
            <person name="Dridi B."/>
        </authorList>
    </citation>
    <scope>NUCLEOTIDE SEQUENCE [LARGE SCALE GENOMIC DNA]</scope>
    <source>
        <strain evidence="2 3">FME1</strain>
    </source>
</reference>
<sequence length="397" mass="45375">MHWGMQNKYLKHILVVMWVTTALVMTPASANELRIITSYQSDMVDPIVQAFVLRHPDLSIRLLNKNTHAAVDEVLAGNERHFDLIWASAPEAFVVLDEGERLNDIGHGAFVDFAYSAVGWTWRTPYDGYVPQEWNDLLDPVLVQDIAISHPLRSGTTHSLLETILQDRGWQAGWAWILELAGQLNTISARSYGVLEGIENGDFSIGLTIDFLALTRSQRGLVFRYGRPVIVIPARIAALQGGAQPVAAHAFMEFILSPEGQRILLNPDIRRIPVNSEVRAELSESLDPSIRAALNFSWSRYDPELAARRYWQINQLFEAFVARDLLLRRELWRRLRAVNNVPAFEIDRVRQLLTWMPITEHQARSAPQDRETLLEWAERSYGILRDVEALIRELERQ</sequence>